<reference evidence="4 5" key="1">
    <citation type="submission" date="2018-05" db="EMBL/GenBank/DDBJ databases">
        <title>Marinilabilia rubrum sp. nov., isolated from saltern sediment.</title>
        <authorList>
            <person name="Zhang R."/>
        </authorList>
    </citation>
    <scope>NUCLEOTIDE SEQUENCE [LARGE SCALE GENOMIC DNA]</scope>
    <source>
        <strain evidence="4 5">WTE16</strain>
    </source>
</reference>
<keyword evidence="1 2" id="KW-0238">DNA-binding</keyword>
<evidence type="ECO:0000256" key="1">
    <source>
        <dbReference type="ARBA" id="ARBA00023125"/>
    </source>
</evidence>
<proteinExistence type="predicted"/>
<dbReference type="SUPFAM" id="SSF50249">
    <property type="entry name" value="Nucleic acid-binding proteins"/>
    <property type="match status" value="1"/>
</dbReference>
<dbReference type="InterPro" id="IPR011344">
    <property type="entry name" value="ssDNA-bd"/>
</dbReference>
<dbReference type="PIRSF" id="PIRSF002070">
    <property type="entry name" value="SSB"/>
    <property type="match status" value="1"/>
</dbReference>
<evidence type="ECO:0000313" key="4">
    <source>
        <dbReference type="EMBL" id="PWE01222.1"/>
    </source>
</evidence>
<dbReference type="RefSeq" id="WP_109262676.1">
    <property type="nucleotide sequence ID" value="NZ_QEWP01000001.1"/>
</dbReference>
<evidence type="ECO:0000313" key="5">
    <source>
        <dbReference type="Proteomes" id="UP000244956"/>
    </source>
</evidence>
<protein>
    <recommendedName>
        <fullName evidence="2 3">Single-stranded DNA-binding protein</fullName>
    </recommendedName>
</protein>
<dbReference type="Proteomes" id="UP000244956">
    <property type="component" value="Unassembled WGS sequence"/>
</dbReference>
<evidence type="ECO:0000256" key="2">
    <source>
        <dbReference type="PIRNR" id="PIRNR002070"/>
    </source>
</evidence>
<dbReference type="Pfam" id="PF00436">
    <property type="entry name" value="SSB"/>
    <property type="match status" value="1"/>
</dbReference>
<dbReference type="EMBL" id="QEWP01000001">
    <property type="protein sequence ID" value="PWE01222.1"/>
    <property type="molecule type" value="Genomic_DNA"/>
</dbReference>
<dbReference type="NCBIfam" id="TIGR00621">
    <property type="entry name" value="ssb"/>
    <property type="match status" value="1"/>
</dbReference>
<dbReference type="InterPro" id="IPR000424">
    <property type="entry name" value="Primosome_PriB/ssb"/>
</dbReference>
<dbReference type="OrthoDB" id="957856at2"/>
<dbReference type="PROSITE" id="PS50935">
    <property type="entry name" value="SSB"/>
    <property type="match status" value="1"/>
</dbReference>
<keyword evidence="5" id="KW-1185">Reference proteome</keyword>
<dbReference type="InterPro" id="IPR012340">
    <property type="entry name" value="NA-bd_OB-fold"/>
</dbReference>
<name>A0A2U2BDS7_9BACT</name>
<dbReference type="CDD" id="cd04496">
    <property type="entry name" value="SSB_OBF"/>
    <property type="match status" value="1"/>
</dbReference>
<dbReference type="Gene3D" id="2.40.50.140">
    <property type="entry name" value="Nucleic acid-binding proteins"/>
    <property type="match status" value="1"/>
</dbReference>
<sequence>MLKMIMSGALGRDAEIREVGKRKAINFNVGVSMNYKDQQGNKVERTEWVKAVIWKNDGQSTKIADFLKKGQKVLIEGTPSSEGFKGKEGDIKSALNINVKELELVG</sequence>
<dbReference type="GO" id="GO:0006260">
    <property type="term" value="P:DNA replication"/>
    <property type="evidence" value="ECO:0007669"/>
    <property type="project" value="InterPro"/>
</dbReference>
<accession>A0A2U2BDS7</accession>
<gene>
    <name evidence="4" type="ORF">DDZ16_01670</name>
</gene>
<dbReference type="GO" id="GO:0003697">
    <property type="term" value="F:single-stranded DNA binding"/>
    <property type="evidence" value="ECO:0007669"/>
    <property type="project" value="InterPro"/>
</dbReference>
<dbReference type="AlphaFoldDB" id="A0A2U2BDS7"/>
<evidence type="ECO:0000256" key="3">
    <source>
        <dbReference type="RuleBase" id="RU000524"/>
    </source>
</evidence>
<comment type="caution">
    <text evidence="4">The sequence shown here is derived from an EMBL/GenBank/DDBJ whole genome shotgun (WGS) entry which is preliminary data.</text>
</comment>
<organism evidence="4 5">
    <name type="scientific">Marinilabilia rubra</name>
    <dbReference type="NCBI Taxonomy" id="2162893"/>
    <lineage>
        <taxon>Bacteria</taxon>
        <taxon>Pseudomonadati</taxon>
        <taxon>Bacteroidota</taxon>
        <taxon>Bacteroidia</taxon>
        <taxon>Marinilabiliales</taxon>
        <taxon>Marinilabiliaceae</taxon>
        <taxon>Marinilabilia</taxon>
    </lineage>
</organism>